<dbReference type="Gene3D" id="3.30.450.350">
    <property type="entry name" value="CHASE domain"/>
    <property type="match status" value="1"/>
</dbReference>
<evidence type="ECO:0000256" key="9">
    <source>
        <dbReference type="SAM" id="SignalP"/>
    </source>
</evidence>
<dbReference type="RefSeq" id="WP_157025013.1">
    <property type="nucleotide sequence ID" value="NZ_WQMS01000001.1"/>
</dbReference>
<evidence type="ECO:0000259" key="10">
    <source>
        <dbReference type="PROSITE" id="PS50109"/>
    </source>
</evidence>
<dbReference type="SMART" id="SM00387">
    <property type="entry name" value="HATPase_c"/>
    <property type="match status" value="1"/>
</dbReference>
<dbReference type="InterPro" id="IPR042240">
    <property type="entry name" value="CHASE_sf"/>
</dbReference>
<evidence type="ECO:0000256" key="4">
    <source>
        <dbReference type="ARBA" id="ARBA00022553"/>
    </source>
</evidence>
<keyword evidence="6" id="KW-1133">Transmembrane helix</keyword>
<keyword evidence="7" id="KW-0472">Membrane</keyword>
<dbReference type="SMART" id="SM00448">
    <property type="entry name" value="REC"/>
    <property type="match status" value="1"/>
</dbReference>
<evidence type="ECO:0000313" key="14">
    <source>
        <dbReference type="Proteomes" id="UP000441389"/>
    </source>
</evidence>
<evidence type="ECO:0000256" key="2">
    <source>
        <dbReference type="ARBA" id="ARBA00004370"/>
    </source>
</evidence>
<proteinExistence type="predicted"/>
<feature type="modified residue" description="4-aspartylphosphate" evidence="8">
    <location>
        <position position="668"/>
    </location>
</feature>
<sequence>MQRSRRDLIPLLVFLLGFAASIAAAAVVSHAESARRAARFEVLADNAVSAIRARMLSQLTLLRATAGFFKASDDVRPDEFRNFVDRLRLSGYYAGVLGMGYAQYLPDRASVVAFEREVRAQEFPDFRVWPEGARRGYSAIRYLEPLDRRNRAAIGYDMLSEPTRRAAMTQALSSDEARVSGRVRLVQEIDPVKQPGFLIYLALFDGEGAARKLRGWVYSPLRAYDLFDATFAGSDLSQLTVEVFDIEAAEQRLLYRSGPVQRHASVQRVRRIETGGRTWIVRLTSTPRFDGAQSFQLEALVAGAGALISLLIAILMFQQRRAAARTEQEVELRTAELRDANTRLVSEGQARAEAEAQVRQMQKMEAIGQLTGGIAHDFNNMLAIILGNLDLAERRVAEPERACTAIGNAREGAIRAAQLTQRLLAFGRRQSLAPRVVDANALILGMAELMRRALGKEVRLETVLAEDLWRCFVDAVQLESAILNLAINARDAMPGGGAVTIATANLRRSSAAQTDAGQGSDFVSISVRDTGHGMSEDVAARAFEPFFTTKDVGRGTGLGLSQVYGFVSQSGGTLELTSAPDRGTTVVILLPRDRREETASPEPVAKNVRVPTARPDEAILLVEDEDQVRRMSAETLRELGYTVIEASGGEEALALLDRHPEVALLFTDLVMPGMNGRRLATLVRERRPELPVVYATGYAPEEMLEASAGDAGTPTLRKPFETADLARAMRQALDR</sequence>
<dbReference type="EMBL" id="WQMS01000001">
    <property type="protein sequence ID" value="MVO76417.1"/>
    <property type="molecule type" value="Genomic_DNA"/>
</dbReference>
<dbReference type="EC" id="2.7.13.3" evidence="3"/>
<dbReference type="Proteomes" id="UP000441389">
    <property type="component" value="Unassembled WGS sequence"/>
</dbReference>
<dbReference type="SUPFAM" id="SSF52172">
    <property type="entry name" value="CheY-like"/>
    <property type="match status" value="1"/>
</dbReference>
<dbReference type="InterPro" id="IPR005467">
    <property type="entry name" value="His_kinase_dom"/>
</dbReference>
<evidence type="ECO:0000313" key="13">
    <source>
        <dbReference type="EMBL" id="MVO76417.1"/>
    </source>
</evidence>
<dbReference type="GO" id="GO:0016020">
    <property type="term" value="C:membrane"/>
    <property type="evidence" value="ECO:0007669"/>
    <property type="project" value="UniProtKB-SubCell"/>
</dbReference>
<keyword evidence="5" id="KW-0812">Transmembrane</keyword>
<dbReference type="PRINTS" id="PR00344">
    <property type="entry name" value="BCTRLSENSOR"/>
</dbReference>
<evidence type="ECO:0000256" key="1">
    <source>
        <dbReference type="ARBA" id="ARBA00000085"/>
    </source>
</evidence>
<feature type="signal peptide" evidence="9">
    <location>
        <begin position="1"/>
        <end position="25"/>
    </location>
</feature>
<dbReference type="SMART" id="SM01079">
    <property type="entry name" value="CHASE"/>
    <property type="match status" value="1"/>
</dbReference>
<gene>
    <name evidence="13" type="ORF">GON01_00485</name>
</gene>
<dbReference type="AlphaFoldDB" id="A0A6I4IWF3"/>
<dbReference type="Gene3D" id="3.40.50.2300">
    <property type="match status" value="1"/>
</dbReference>
<evidence type="ECO:0000256" key="6">
    <source>
        <dbReference type="ARBA" id="ARBA00022989"/>
    </source>
</evidence>
<comment type="caution">
    <text evidence="13">The sequence shown here is derived from an EMBL/GenBank/DDBJ whole genome shotgun (WGS) entry which is preliminary data.</text>
</comment>
<dbReference type="PROSITE" id="PS50839">
    <property type="entry name" value="CHASE"/>
    <property type="match status" value="1"/>
</dbReference>
<name>A0A6I4IWF3_9SPHN</name>
<dbReference type="Pfam" id="PF00072">
    <property type="entry name" value="Response_reg"/>
    <property type="match status" value="1"/>
</dbReference>
<dbReference type="Pfam" id="PF02518">
    <property type="entry name" value="HATPase_c"/>
    <property type="match status" value="1"/>
</dbReference>
<dbReference type="InterPro" id="IPR036890">
    <property type="entry name" value="HATPase_C_sf"/>
</dbReference>
<evidence type="ECO:0000256" key="8">
    <source>
        <dbReference type="PROSITE-ProRule" id="PRU00169"/>
    </source>
</evidence>
<organism evidence="13 14">
    <name type="scientific">Sphingomonas horti</name>
    <dbReference type="NCBI Taxonomy" id="2682842"/>
    <lineage>
        <taxon>Bacteria</taxon>
        <taxon>Pseudomonadati</taxon>
        <taxon>Pseudomonadota</taxon>
        <taxon>Alphaproteobacteria</taxon>
        <taxon>Sphingomonadales</taxon>
        <taxon>Sphingomonadaceae</taxon>
        <taxon>Sphingomonas</taxon>
    </lineage>
</organism>
<dbReference type="PROSITE" id="PS50109">
    <property type="entry name" value="HIS_KIN"/>
    <property type="match status" value="1"/>
</dbReference>
<dbReference type="SMART" id="SM00388">
    <property type="entry name" value="HisKA"/>
    <property type="match status" value="1"/>
</dbReference>
<dbReference type="SUPFAM" id="SSF55874">
    <property type="entry name" value="ATPase domain of HSP90 chaperone/DNA topoisomerase II/histidine kinase"/>
    <property type="match status" value="1"/>
</dbReference>
<dbReference type="Pfam" id="PF00512">
    <property type="entry name" value="HisKA"/>
    <property type="match status" value="1"/>
</dbReference>
<dbReference type="Gene3D" id="1.10.287.130">
    <property type="match status" value="1"/>
</dbReference>
<dbReference type="InterPro" id="IPR006189">
    <property type="entry name" value="CHASE_dom"/>
</dbReference>
<accession>A0A6I4IWF3</accession>
<evidence type="ECO:0000256" key="7">
    <source>
        <dbReference type="ARBA" id="ARBA00023136"/>
    </source>
</evidence>
<dbReference type="Gene3D" id="3.30.565.10">
    <property type="entry name" value="Histidine kinase-like ATPase, C-terminal domain"/>
    <property type="match status" value="1"/>
</dbReference>
<comment type="subcellular location">
    <subcellularLocation>
        <location evidence="2">Membrane</location>
    </subcellularLocation>
</comment>
<feature type="chain" id="PRO_5026220459" description="histidine kinase" evidence="9">
    <location>
        <begin position="26"/>
        <end position="735"/>
    </location>
</feature>
<comment type="catalytic activity">
    <reaction evidence="1">
        <text>ATP + protein L-histidine = ADP + protein N-phospho-L-histidine.</text>
        <dbReference type="EC" id="2.7.13.3"/>
    </reaction>
</comment>
<feature type="domain" description="Response regulatory" evidence="11">
    <location>
        <begin position="618"/>
        <end position="733"/>
    </location>
</feature>
<dbReference type="Pfam" id="PF03924">
    <property type="entry name" value="CHASE"/>
    <property type="match status" value="1"/>
</dbReference>
<evidence type="ECO:0000256" key="3">
    <source>
        <dbReference type="ARBA" id="ARBA00012438"/>
    </source>
</evidence>
<dbReference type="SUPFAM" id="SSF47384">
    <property type="entry name" value="Homodimeric domain of signal transducing histidine kinase"/>
    <property type="match status" value="1"/>
</dbReference>
<dbReference type="PANTHER" id="PTHR43065:SF49">
    <property type="entry name" value="HISTIDINE KINASE"/>
    <property type="match status" value="1"/>
</dbReference>
<dbReference type="InterPro" id="IPR036097">
    <property type="entry name" value="HisK_dim/P_sf"/>
</dbReference>
<dbReference type="InterPro" id="IPR004358">
    <property type="entry name" value="Sig_transdc_His_kin-like_C"/>
</dbReference>
<keyword evidence="14" id="KW-1185">Reference proteome</keyword>
<dbReference type="InterPro" id="IPR003661">
    <property type="entry name" value="HisK_dim/P_dom"/>
</dbReference>
<reference evidence="13 14" key="1">
    <citation type="submission" date="2019-12" db="EMBL/GenBank/DDBJ databases">
        <authorList>
            <person name="Huq M.A."/>
        </authorList>
    </citation>
    <scope>NUCLEOTIDE SEQUENCE [LARGE SCALE GENOMIC DNA]</scope>
    <source>
        <strain evidence="13 14">MAH-20</strain>
    </source>
</reference>
<keyword evidence="4 8" id="KW-0597">Phosphoprotein</keyword>
<keyword evidence="9" id="KW-0732">Signal</keyword>
<dbReference type="InterPro" id="IPR011006">
    <property type="entry name" value="CheY-like_superfamily"/>
</dbReference>
<evidence type="ECO:0000259" key="12">
    <source>
        <dbReference type="PROSITE" id="PS50839"/>
    </source>
</evidence>
<feature type="domain" description="CHASE" evidence="12">
    <location>
        <begin position="71"/>
        <end position="282"/>
    </location>
</feature>
<dbReference type="GO" id="GO:0000155">
    <property type="term" value="F:phosphorelay sensor kinase activity"/>
    <property type="evidence" value="ECO:0007669"/>
    <property type="project" value="InterPro"/>
</dbReference>
<evidence type="ECO:0000256" key="5">
    <source>
        <dbReference type="ARBA" id="ARBA00022692"/>
    </source>
</evidence>
<dbReference type="PROSITE" id="PS50110">
    <property type="entry name" value="RESPONSE_REGULATORY"/>
    <property type="match status" value="1"/>
</dbReference>
<feature type="domain" description="Histidine kinase" evidence="10">
    <location>
        <begin position="373"/>
        <end position="594"/>
    </location>
</feature>
<dbReference type="PANTHER" id="PTHR43065">
    <property type="entry name" value="SENSOR HISTIDINE KINASE"/>
    <property type="match status" value="1"/>
</dbReference>
<protein>
    <recommendedName>
        <fullName evidence="3">histidine kinase</fullName>
        <ecNumber evidence="3">2.7.13.3</ecNumber>
    </recommendedName>
</protein>
<dbReference type="CDD" id="cd00082">
    <property type="entry name" value="HisKA"/>
    <property type="match status" value="1"/>
</dbReference>
<dbReference type="InterPro" id="IPR003594">
    <property type="entry name" value="HATPase_dom"/>
</dbReference>
<dbReference type="InterPro" id="IPR001789">
    <property type="entry name" value="Sig_transdc_resp-reg_receiver"/>
</dbReference>
<evidence type="ECO:0000259" key="11">
    <source>
        <dbReference type="PROSITE" id="PS50110"/>
    </source>
</evidence>